<dbReference type="AlphaFoldDB" id="A0A072P6Q4"/>
<evidence type="ECO:0000259" key="2">
    <source>
        <dbReference type="Pfam" id="PF01738"/>
    </source>
</evidence>
<comment type="caution">
    <text evidence="3">The sequence shown here is derived from an EMBL/GenBank/DDBJ whole genome shotgun (WGS) entry which is preliminary data.</text>
</comment>
<dbReference type="Proteomes" id="UP000027920">
    <property type="component" value="Unassembled WGS sequence"/>
</dbReference>
<dbReference type="HOGENOM" id="CLU_054590_2_3_1"/>
<evidence type="ECO:0000256" key="1">
    <source>
        <dbReference type="SAM" id="MobiDB-lite"/>
    </source>
</evidence>
<dbReference type="GeneID" id="25283542"/>
<dbReference type="PANTHER" id="PTHR17630">
    <property type="entry name" value="DIENELACTONE HYDROLASE"/>
    <property type="match status" value="1"/>
</dbReference>
<dbReference type="Pfam" id="PF01738">
    <property type="entry name" value="DLH"/>
    <property type="match status" value="1"/>
</dbReference>
<keyword evidence="4" id="KW-1185">Reference proteome</keyword>
<gene>
    <name evidence="3" type="ORF">A1O9_08630</name>
</gene>
<organism evidence="3 4">
    <name type="scientific">Exophiala aquamarina CBS 119918</name>
    <dbReference type="NCBI Taxonomy" id="1182545"/>
    <lineage>
        <taxon>Eukaryota</taxon>
        <taxon>Fungi</taxon>
        <taxon>Dikarya</taxon>
        <taxon>Ascomycota</taxon>
        <taxon>Pezizomycotina</taxon>
        <taxon>Eurotiomycetes</taxon>
        <taxon>Chaetothyriomycetidae</taxon>
        <taxon>Chaetothyriales</taxon>
        <taxon>Herpotrichiellaceae</taxon>
        <taxon>Exophiala</taxon>
    </lineage>
</organism>
<dbReference type="Gene3D" id="3.40.50.1820">
    <property type="entry name" value="alpha/beta hydrolase"/>
    <property type="match status" value="1"/>
</dbReference>
<evidence type="ECO:0000313" key="4">
    <source>
        <dbReference type="Proteomes" id="UP000027920"/>
    </source>
</evidence>
<dbReference type="InterPro" id="IPR002925">
    <property type="entry name" value="Dienelactn_hydro"/>
</dbReference>
<protein>
    <recommendedName>
        <fullName evidence="2">Dienelactone hydrolase domain-containing protein</fullName>
    </recommendedName>
</protein>
<feature type="region of interest" description="Disordered" evidence="1">
    <location>
        <begin position="1"/>
        <end position="20"/>
    </location>
</feature>
<dbReference type="PANTHER" id="PTHR17630:SF105">
    <property type="entry name" value="DIENELACTONE HYDROLASE FAMILY PROTEIN (AFU_ORTHOLOGUE AFUA_4G08790)"/>
    <property type="match status" value="1"/>
</dbReference>
<name>A0A072P6Q4_9EURO</name>
<dbReference type="EMBL" id="AMGV01000008">
    <property type="protein sequence ID" value="KEF54978.1"/>
    <property type="molecule type" value="Genomic_DNA"/>
</dbReference>
<dbReference type="OrthoDB" id="10019231at2759"/>
<sequence length="313" mass="33386">MSCPNCFSGSEHTHGTPQGTIETVHGIRTYTAGIDSTSNDETPESKSAIIYLPDAFGLKLVNNLLLADAYAARTGCLVLIPDVVYGGGISPHVLPLMEVLLEPAPSWSVTSVFWKTVNALRALPYIVPFLLFGHPKNTFPQVLDYARAVRAELPAGGKLGVAGFCWGAWGATKLCAENATADGAGERLIDAQFNAHPSFIIDTPEMVVDAITRFRVPYASAVAELDFQFNAAAAERTEAKVREAAANSTGMGAGTGNGASGDGDGDNGLIYEFKIYKGCKHGFGVRAVQDTVNMDGYRDALEQAVAWFNKYLN</sequence>
<evidence type="ECO:0000313" key="3">
    <source>
        <dbReference type="EMBL" id="KEF54978.1"/>
    </source>
</evidence>
<dbReference type="GO" id="GO:0016787">
    <property type="term" value="F:hydrolase activity"/>
    <property type="evidence" value="ECO:0007669"/>
    <property type="project" value="InterPro"/>
</dbReference>
<dbReference type="RefSeq" id="XP_013257568.1">
    <property type="nucleotide sequence ID" value="XM_013402114.1"/>
</dbReference>
<accession>A0A072P6Q4</accession>
<dbReference type="SUPFAM" id="SSF53474">
    <property type="entry name" value="alpha/beta-Hydrolases"/>
    <property type="match status" value="1"/>
</dbReference>
<reference evidence="3 4" key="1">
    <citation type="submission" date="2013-03" db="EMBL/GenBank/DDBJ databases">
        <title>The Genome Sequence of Exophiala aquamarina CBS 119918.</title>
        <authorList>
            <consortium name="The Broad Institute Genomics Platform"/>
            <person name="Cuomo C."/>
            <person name="de Hoog S."/>
            <person name="Gorbushina A."/>
            <person name="Walker B."/>
            <person name="Young S.K."/>
            <person name="Zeng Q."/>
            <person name="Gargeya S."/>
            <person name="Fitzgerald M."/>
            <person name="Haas B."/>
            <person name="Abouelleil A."/>
            <person name="Allen A.W."/>
            <person name="Alvarado L."/>
            <person name="Arachchi H.M."/>
            <person name="Berlin A.M."/>
            <person name="Chapman S.B."/>
            <person name="Gainer-Dewar J."/>
            <person name="Goldberg J."/>
            <person name="Griggs A."/>
            <person name="Gujja S."/>
            <person name="Hansen M."/>
            <person name="Howarth C."/>
            <person name="Imamovic A."/>
            <person name="Ireland A."/>
            <person name="Larimer J."/>
            <person name="McCowan C."/>
            <person name="Murphy C."/>
            <person name="Pearson M."/>
            <person name="Poon T.W."/>
            <person name="Priest M."/>
            <person name="Roberts A."/>
            <person name="Saif S."/>
            <person name="Shea T."/>
            <person name="Sisk P."/>
            <person name="Sykes S."/>
            <person name="Wortman J."/>
            <person name="Nusbaum C."/>
            <person name="Birren B."/>
        </authorList>
    </citation>
    <scope>NUCLEOTIDE SEQUENCE [LARGE SCALE GENOMIC DNA]</scope>
    <source>
        <strain evidence="3 4">CBS 119918</strain>
    </source>
</reference>
<dbReference type="STRING" id="1182545.A0A072P6Q4"/>
<dbReference type="VEuPathDB" id="FungiDB:A1O9_08630"/>
<proteinExistence type="predicted"/>
<feature type="domain" description="Dienelactone hydrolase" evidence="2">
    <location>
        <begin position="45"/>
        <end position="247"/>
    </location>
</feature>
<dbReference type="InterPro" id="IPR029058">
    <property type="entry name" value="AB_hydrolase_fold"/>
</dbReference>